<evidence type="ECO:0000256" key="6">
    <source>
        <dbReference type="ARBA" id="ARBA00022692"/>
    </source>
</evidence>
<comment type="subcellular location">
    <subcellularLocation>
        <location evidence="12 13">Cell membrane</location>
        <topology evidence="12 13">Multi-pass membrane protein</topology>
    </subcellularLocation>
    <subcellularLocation>
        <location evidence="1">Membrane</location>
        <topology evidence="1">Multi-pass membrane protein</topology>
    </subcellularLocation>
</comment>
<evidence type="ECO:0000256" key="4">
    <source>
        <dbReference type="ARBA" id="ARBA00022475"/>
    </source>
</evidence>
<dbReference type="GO" id="GO:0042777">
    <property type="term" value="P:proton motive force-driven plasma membrane ATP synthesis"/>
    <property type="evidence" value="ECO:0007669"/>
    <property type="project" value="TreeGrafter"/>
</dbReference>
<keyword evidence="7 12" id="KW-0375">Hydrogen ion transport</keyword>
<evidence type="ECO:0000256" key="7">
    <source>
        <dbReference type="ARBA" id="ARBA00022781"/>
    </source>
</evidence>
<dbReference type="EMBL" id="CP028374">
    <property type="protein sequence ID" value="AXN02246.1"/>
    <property type="molecule type" value="Genomic_DNA"/>
</dbReference>
<dbReference type="GO" id="GO:0005886">
    <property type="term" value="C:plasma membrane"/>
    <property type="evidence" value="ECO:0007669"/>
    <property type="project" value="UniProtKB-SubCell"/>
</dbReference>
<evidence type="ECO:0000256" key="10">
    <source>
        <dbReference type="ARBA" id="ARBA00023136"/>
    </source>
</evidence>
<keyword evidence="6 12" id="KW-0812">Transmembrane</keyword>
<dbReference type="InterPro" id="IPR045082">
    <property type="entry name" value="ATP_syn_F0_a_bact/chloroplast"/>
</dbReference>
<name>A0A346DZU1_9ENTR</name>
<dbReference type="GO" id="GO:0046933">
    <property type="term" value="F:proton-transporting ATP synthase activity, rotational mechanism"/>
    <property type="evidence" value="ECO:0007669"/>
    <property type="project" value="UniProtKB-UniRule"/>
</dbReference>
<keyword evidence="8 12" id="KW-1133">Transmembrane helix</keyword>
<dbReference type="HAMAP" id="MF_01393">
    <property type="entry name" value="ATP_synth_a_bact"/>
    <property type="match status" value="1"/>
</dbReference>
<accession>A0A346DZU1</accession>
<keyword evidence="5 12" id="KW-0138">CF(0)</keyword>
<dbReference type="NCBIfam" id="NF004477">
    <property type="entry name" value="PRK05815.1-1"/>
    <property type="match status" value="1"/>
</dbReference>
<dbReference type="Proteomes" id="UP000256856">
    <property type="component" value="Chromosome"/>
</dbReference>
<evidence type="ECO:0000256" key="11">
    <source>
        <dbReference type="ARBA" id="ARBA00023310"/>
    </source>
</evidence>
<keyword evidence="9 12" id="KW-0406">Ion transport</keyword>
<feature type="transmembrane region" description="Helical" evidence="12">
    <location>
        <begin position="155"/>
        <end position="175"/>
    </location>
</feature>
<dbReference type="Gene3D" id="1.20.120.220">
    <property type="entry name" value="ATP synthase, F0 complex, subunit A"/>
    <property type="match status" value="1"/>
</dbReference>
<feature type="transmembrane region" description="Helical" evidence="12">
    <location>
        <begin position="54"/>
        <end position="72"/>
    </location>
</feature>
<evidence type="ECO:0000256" key="5">
    <source>
        <dbReference type="ARBA" id="ARBA00022547"/>
    </source>
</evidence>
<evidence type="ECO:0000313" key="14">
    <source>
        <dbReference type="EMBL" id="AXN02246.1"/>
    </source>
</evidence>
<dbReference type="Pfam" id="PF00119">
    <property type="entry name" value="ATP-synt_A"/>
    <property type="match status" value="1"/>
</dbReference>
<evidence type="ECO:0000256" key="8">
    <source>
        <dbReference type="ARBA" id="ARBA00022989"/>
    </source>
</evidence>
<evidence type="ECO:0000256" key="3">
    <source>
        <dbReference type="ARBA" id="ARBA00022448"/>
    </source>
</evidence>
<sequence length="280" mass="33103">MEIMYYNMIDKKKLISQDYINHHLKYLQLDLRSFKLISSSVNSSNFWIFNIDSYFFSFFLGILFILFFKFVINNSFNNKFPNKLQIIIEIIVKFIQTNINSIYIGKKELIAPLSLTILSWIFLMNFMDLLPVDLLPLFFKLFFKINYLRAVPTSDINVTLAISLVVFSLIIYSKIKYQGFIFFIKQLFLHPFNNPLFILINLLLEITTLLSIPMSLSLRLLGNIYSGELIFILISGFVPWWIQWILSVPWAIFHILIIFLQSFIFMILTIVYLSMSLKKN</sequence>
<dbReference type="PANTHER" id="PTHR42823:SF3">
    <property type="entry name" value="ATP SYNTHASE SUBUNIT A, CHLOROPLASTIC"/>
    <property type="match status" value="1"/>
</dbReference>
<comment type="function">
    <text evidence="12 13">Key component of the proton channel; it plays a direct role in the translocation of protons across the membrane.</text>
</comment>
<dbReference type="NCBIfam" id="TIGR01131">
    <property type="entry name" value="ATP_synt_6_or_A"/>
    <property type="match status" value="1"/>
</dbReference>
<dbReference type="InterPro" id="IPR035908">
    <property type="entry name" value="F0_ATP_A_sf"/>
</dbReference>
<keyword evidence="3 12" id="KW-0813">Transport</keyword>
<protein>
    <recommendedName>
        <fullName evidence="12 13">ATP synthase subunit a</fullName>
    </recommendedName>
    <alternativeName>
        <fullName evidence="12">ATP synthase F0 sector subunit a</fullName>
    </alternativeName>
    <alternativeName>
        <fullName evidence="12">F-ATPase subunit 6</fullName>
    </alternativeName>
</protein>
<dbReference type="GO" id="GO:0045259">
    <property type="term" value="C:proton-transporting ATP synthase complex"/>
    <property type="evidence" value="ECO:0007669"/>
    <property type="project" value="UniProtKB-KW"/>
</dbReference>
<evidence type="ECO:0000313" key="15">
    <source>
        <dbReference type="Proteomes" id="UP000256856"/>
    </source>
</evidence>
<feature type="transmembrane region" description="Helical" evidence="12">
    <location>
        <begin position="117"/>
        <end position="143"/>
    </location>
</feature>
<keyword evidence="10 12" id="KW-0472">Membrane</keyword>
<keyword evidence="15" id="KW-1185">Reference proteome</keyword>
<feature type="transmembrane region" description="Helical" evidence="12">
    <location>
        <begin position="224"/>
        <end position="242"/>
    </location>
</feature>
<feature type="transmembrane region" description="Helical" evidence="12">
    <location>
        <begin position="195"/>
        <end position="212"/>
    </location>
</feature>
<dbReference type="KEGG" id="ppet:C9I82_280"/>
<reference evidence="14 15" key="1">
    <citation type="submission" date="2018-03" db="EMBL/GenBank/DDBJ databases">
        <title>A parallel universe: an anciently diverged bacterial symbiosis in a Hawaiian planthopper (Hemiptera: Cixiidae) reveals rearranged nutritional responsibilities.</title>
        <authorList>
            <person name="Bennett G."/>
            <person name="Mao M."/>
        </authorList>
    </citation>
    <scope>NUCLEOTIDE SEQUENCE [LARGE SCALE GENOMIC DNA]</scope>
    <source>
        <strain evidence="14 15">OLIH</strain>
    </source>
</reference>
<evidence type="ECO:0000256" key="9">
    <source>
        <dbReference type="ARBA" id="ARBA00023065"/>
    </source>
</evidence>
<dbReference type="PRINTS" id="PR00123">
    <property type="entry name" value="ATPASEA"/>
</dbReference>
<keyword evidence="4 12" id="KW-1003">Cell membrane</keyword>
<proteinExistence type="inferred from homology"/>
<evidence type="ECO:0000256" key="2">
    <source>
        <dbReference type="ARBA" id="ARBA00006810"/>
    </source>
</evidence>
<dbReference type="InterPro" id="IPR000568">
    <property type="entry name" value="ATP_synth_F0_asu"/>
</dbReference>
<dbReference type="SUPFAM" id="SSF81336">
    <property type="entry name" value="F1F0 ATP synthase subunit A"/>
    <property type="match status" value="1"/>
</dbReference>
<keyword evidence="11 12" id="KW-0066">ATP synthesis</keyword>
<comment type="similarity">
    <text evidence="2 12 13">Belongs to the ATPase A chain family.</text>
</comment>
<dbReference type="AlphaFoldDB" id="A0A346DZU1"/>
<dbReference type="CDD" id="cd00310">
    <property type="entry name" value="ATP-synt_Fo_a_6"/>
    <property type="match status" value="1"/>
</dbReference>
<gene>
    <name evidence="12" type="primary">atpB</name>
    <name evidence="14" type="ORF">C9I82_280</name>
</gene>
<organism evidence="14 15">
    <name type="scientific">Candidatus Purcelliella pentastirinorum</name>
    <dbReference type="NCBI Taxonomy" id="472834"/>
    <lineage>
        <taxon>Bacteria</taxon>
        <taxon>Pseudomonadati</taxon>
        <taxon>Pseudomonadota</taxon>
        <taxon>Gammaproteobacteria</taxon>
        <taxon>Enterobacterales</taxon>
        <taxon>Enterobacteriaceae</taxon>
        <taxon>Candidatus Purcelliella</taxon>
    </lineage>
</organism>
<dbReference type="PANTHER" id="PTHR42823">
    <property type="entry name" value="ATP SYNTHASE SUBUNIT A, CHLOROPLASTIC"/>
    <property type="match status" value="1"/>
</dbReference>
<evidence type="ECO:0000256" key="1">
    <source>
        <dbReference type="ARBA" id="ARBA00004141"/>
    </source>
</evidence>
<evidence type="ECO:0000256" key="12">
    <source>
        <dbReference type="HAMAP-Rule" id="MF_01393"/>
    </source>
</evidence>
<feature type="transmembrane region" description="Helical" evidence="12">
    <location>
        <begin position="248"/>
        <end position="273"/>
    </location>
</feature>
<dbReference type="FunFam" id="1.20.120.220:FF:000002">
    <property type="entry name" value="ATP synthase subunit a"/>
    <property type="match status" value="1"/>
</dbReference>
<evidence type="ECO:0000256" key="13">
    <source>
        <dbReference type="RuleBase" id="RU000483"/>
    </source>
</evidence>